<dbReference type="InterPro" id="IPR015943">
    <property type="entry name" value="WD40/YVTN_repeat-like_dom_sf"/>
</dbReference>
<dbReference type="STRING" id="763665.A0A2G5BIC8"/>
<dbReference type="Gene3D" id="2.130.10.10">
    <property type="entry name" value="YVTN repeat-like/Quinoprotein amine dehydrogenase"/>
    <property type="match status" value="1"/>
</dbReference>
<sequence length="517" mass="57678">MAATHIYTTRLLEDHVAAPWKLQMTAISSHQRLLFVALRKHIEIYRIGHYTQTPTFKVRLADPVLELSDDEINAVSLGKMQDNEVLIVVFDSGRTVVWEVCEGFRILWERRVDSSTWGCAVSSPSNMVATSTNSHTIDILQHRDQLLNEAADKRISLQEPRSTNNDVSQFQVSCQTLHGHSNNIPCVTFSATGKYLASASIDRTVRIWSMEHMECVFTFRYIQWCWSVVFVYPYYFLPAAPQLCASWPPEKSGVSTTETSCSCNDDTSSNNGERSYDTYSESQYDSGGDGAHIALLRSGQNRELQNRAETLFEVHMDHVADHTQDMLNGYVDSNTSPAATGVSNSSASSPSITGLPNLPFVPESSQPTLSSPLLLCSTRSDLLLIDPSCHLSPVVDKIERVVARTIQQPLVEVLAFDRITFLEWIPELGIAIAGAFSGTIAIVRLSTAIDDGRRNHQMHVIARIGEQPFDSQLYGVSVYRSPEEGERSSAVILYLLFLDGRLVVYELRHPRTLADSD</sequence>
<accession>A0A2G5BIC8</accession>
<dbReference type="PROSITE" id="PS50082">
    <property type="entry name" value="WD_REPEATS_2"/>
    <property type="match status" value="1"/>
</dbReference>
<comment type="similarity">
    <text evidence="3">Belongs to the THOC3 family.</text>
</comment>
<protein>
    <submittedName>
        <fullName evidence="6">WD40 repeat-like protein</fullName>
    </submittedName>
</protein>
<evidence type="ECO:0000256" key="5">
    <source>
        <dbReference type="SAM" id="MobiDB-lite"/>
    </source>
</evidence>
<proteinExistence type="inferred from homology"/>
<reference evidence="6 7" key="1">
    <citation type="journal article" date="2015" name="Genome Biol. Evol.">
        <title>Phylogenomic analyses indicate that early fungi evolved digesting cell walls of algal ancestors of land plants.</title>
        <authorList>
            <person name="Chang Y."/>
            <person name="Wang S."/>
            <person name="Sekimoto S."/>
            <person name="Aerts A.L."/>
            <person name="Choi C."/>
            <person name="Clum A."/>
            <person name="LaButti K.M."/>
            <person name="Lindquist E.A."/>
            <person name="Yee Ngan C."/>
            <person name="Ohm R.A."/>
            <person name="Salamov A.A."/>
            <person name="Grigoriev I.V."/>
            <person name="Spatafora J.W."/>
            <person name="Berbee M.L."/>
        </authorList>
    </citation>
    <scope>NUCLEOTIDE SEQUENCE [LARGE SCALE GENOMIC DNA]</scope>
    <source>
        <strain evidence="6 7">NRRL 1564</strain>
    </source>
</reference>
<feature type="region of interest" description="Disordered" evidence="5">
    <location>
        <begin position="254"/>
        <end position="285"/>
    </location>
</feature>
<dbReference type="EMBL" id="KZ303489">
    <property type="protein sequence ID" value="PIA18770.1"/>
    <property type="molecule type" value="Genomic_DNA"/>
</dbReference>
<dbReference type="Pfam" id="PF00400">
    <property type="entry name" value="WD40"/>
    <property type="match status" value="1"/>
</dbReference>
<feature type="repeat" description="WD" evidence="4">
    <location>
        <begin position="177"/>
        <end position="218"/>
    </location>
</feature>
<dbReference type="PROSITE" id="PS50294">
    <property type="entry name" value="WD_REPEATS_REGION"/>
    <property type="match status" value="1"/>
</dbReference>
<keyword evidence="2" id="KW-0677">Repeat</keyword>
<evidence type="ECO:0000256" key="4">
    <source>
        <dbReference type="PROSITE-ProRule" id="PRU00221"/>
    </source>
</evidence>
<dbReference type="PANTHER" id="PTHR22839:SF0">
    <property type="entry name" value="THO COMPLEX SUBUNIT 3"/>
    <property type="match status" value="1"/>
</dbReference>
<dbReference type="InterPro" id="IPR040132">
    <property type="entry name" value="Tex1/THOC3"/>
</dbReference>
<evidence type="ECO:0000313" key="7">
    <source>
        <dbReference type="Proteomes" id="UP000242474"/>
    </source>
</evidence>
<dbReference type="GO" id="GO:0000445">
    <property type="term" value="C:THO complex part of transcription export complex"/>
    <property type="evidence" value="ECO:0007669"/>
    <property type="project" value="TreeGrafter"/>
</dbReference>
<evidence type="ECO:0000256" key="1">
    <source>
        <dbReference type="ARBA" id="ARBA00022574"/>
    </source>
</evidence>
<evidence type="ECO:0000256" key="3">
    <source>
        <dbReference type="ARBA" id="ARBA00046343"/>
    </source>
</evidence>
<dbReference type="InterPro" id="IPR036322">
    <property type="entry name" value="WD40_repeat_dom_sf"/>
</dbReference>
<evidence type="ECO:0000313" key="6">
    <source>
        <dbReference type="EMBL" id="PIA18770.1"/>
    </source>
</evidence>
<dbReference type="InterPro" id="IPR001680">
    <property type="entry name" value="WD40_rpt"/>
</dbReference>
<feature type="compositionally biased region" description="Low complexity" evidence="5">
    <location>
        <begin position="255"/>
        <end position="271"/>
    </location>
</feature>
<keyword evidence="1 4" id="KW-0853">WD repeat</keyword>
<dbReference type="AlphaFoldDB" id="A0A2G5BIC8"/>
<keyword evidence="7" id="KW-1185">Reference proteome</keyword>
<evidence type="ECO:0000256" key="2">
    <source>
        <dbReference type="ARBA" id="ARBA00022737"/>
    </source>
</evidence>
<organism evidence="6 7">
    <name type="scientific">Coemansia reversa (strain ATCC 12441 / NRRL 1564)</name>
    <dbReference type="NCBI Taxonomy" id="763665"/>
    <lineage>
        <taxon>Eukaryota</taxon>
        <taxon>Fungi</taxon>
        <taxon>Fungi incertae sedis</taxon>
        <taxon>Zoopagomycota</taxon>
        <taxon>Kickxellomycotina</taxon>
        <taxon>Kickxellomycetes</taxon>
        <taxon>Kickxellales</taxon>
        <taxon>Kickxellaceae</taxon>
        <taxon>Coemansia</taxon>
    </lineage>
</organism>
<dbReference type="GO" id="GO:0006406">
    <property type="term" value="P:mRNA export from nucleus"/>
    <property type="evidence" value="ECO:0007669"/>
    <property type="project" value="InterPro"/>
</dbReference>
<name>A0A2G5BIC8_COERN</name>
<dbReference type="PANTHER" id="PTHR22839">
    <property type="entry name" value="THO COMPLEX SUBUNIT 3 THO3"/>
    <property type="match status" value="1"/>
</dbReference>
<dbReference type="Proteomes" id="UP000242474">
    <property type="component" value="Unassembled WGS sequence"/>
</dbReference>
<gene>
    <name evidence="6" type="ORF">COEREDRAFT_6470</name>
</gene>
<dbReference type="SMART" id="SM00320">
    <property type="entry name" value="WD40"/>
    <property type="match status" value="1"/>
</dbReference>
<dbReference type="SUPFAM" id="SSF50978">
    <property type="entry name" value="WD40 repeat-like"/>
    <property type="match status" value="1"/>
</dbReference>
<dbReference type="OrthoDB" id="5591786at2759"/>